<comment type="caution">
    <text evidence="2">The sequence shown here is derived from an EMBL/GenBank/DDBJ whole genome shotgun (WGS) entry which is preliminary data.</text>
</comment>
<keyword evidence="3" id="KW-1185">Reference proteome</keyword>
<evidence type="ECO:0000256" key="1">
    <source>
        <dbReference type="SAM" id="MobiDB-lite"/>
    </source>
</evidence>
<sequence length="94" mass="10588">MAAGGGCRVRPQGPAVQTAAALRKGPERLQPPESSPTRVLFYHGIERRIHPALFEKPEFGNFDDCLKKLVEIWLTKTKDKRFIPQEIRVPISPP</sequence>
<organism evidence="2 3">
    <name type="scientific">Trichonephila inaurata madagascariensis</name>
    <dbReference type="NCBI Taxonomy" id="2747483"/>
    <lineage>
        <taxon>Eukaryota</taxon>
        <taxon>Metazoa</taxon>
        <taxon>Ecdysozoa</taxon>
        <taxon>Arthropoda</taxon>
        <taxon>Chelicerata</taxon>
        <taxon>Arachnida</taxon>
        <taxon>Araneae</taxon>
        <taxon>Araneomorphae</taxon>
        <taxon>Entelegynae</taxon>
        <taxon>Araneoidea</taxon>
        <taxon>Nephilidae</taxon>
        <taxon>Trichonephila</taxon>
        <taxon>Trichonephila inaurata</taxon>
    </lineage>
</organism>
<feature type="region of interest" description="Disordered" evidence="1">
    <location>
        <begin position="1"/>
        <end position="35"/>
    </location>
</feature>
<protein>
    <submittedName>
        <fullName evidence="2">Uncharacterized protein</fullName>
    </submittedName>
</protein>
<name>A0A8X7C0W2_9ARAC</name>
<proteinExistence type="predicted"/>
<dbReference type="Proteomes" id="UP000886998">
    <property type="component" value="Unassembled WGS sequence"/>
</dbReference>
<dbReference type="AlphaFoldDB" id="A0A8X7C0W2"/>
<evidence type="ECO:0000313" key="3">
    <source>
        <dbReference type="Proteomes" id="UP000886998"/>
    </source>
</evidence>
<evidence type="ECO:0000313" key="2">
    <source>
        <dbReference type="EMBL" id="GFY50118.1"/>
    </source>
</evidence>
<gene>
    <name evidence="2" type="ORF">TNIN_488621</name>
</gene>
<accession>A0A8X7C0W2</accession>
<dbReference type="EMBL" id="BMAV01007324">
    <property type="protein sequence ID" value="GFY50118.1"/>
    <property type="molecule type" value="Genomic_DNA"/>
</dbReference>
<reference evidence="2" key="1">
    <citation type="submission" date="2020-08" db="EMBL/GenBank/DDBJ databases">
        <title>Multicomponent nature underlies the extraordinary mechanical properties of spider dragline silk.</title>
        <authorList>
            <person name="Kono N."/>
            <person name="Nakamura H."/>
            <person name="Mori M."/>
            <person name="Yoshida Y."/>
            <person name="Ohtoshi R."/>
            <person name="Malay A.D."/>
            <person name="Moran D.A.P."/>
            <person name="Tomita M."/>
            <person name="Numata K."/>
            <person name="Arakawa K."/>
        </authorList>
    </citation>
    <scope>NUCLEOTIDE SEQUENCE</scope>
</reference>